<dbReference type="Gene3D" id="1.50.10.100">
    <property type="entry name" value="Chondroitin AC/alginate lyase"/>
    <property type="match status" value="1"/>
</dbReference>
<evidence type="ECO:0000256" key="2">
    <source>
        <dbReference type="ARBA" id="ARBA00022729"/>
    </source>
</evidence>
<dbReference type="AlphaFoldDB" id="A0A124G026"/>
<dbReference type="EMBL" id="LGGX01000026">
    <property type="protein sequence ID" value="KUK86185.1"/>
    <property type="molecule type" value="Genomic_DNA"/>
</dbReference>
<organism evidence="7 8">
    <name type="scientific">candidate division TA06 bacterium 34_109</name>
    <dbReference type="NCBI Taxonomy" id="1635277"/>
    <lineage>
        <taxon>Bacteria</taxon>
        <taxon>Bacteria division TA06</taxon>
    </lineage>
</organism>
<dbReference type="Pfam" id="PF16889">
    <property type="entry name" value="Hepar_II_III_N"/>
    <property type="match status" value="1"/>
</dbReference>
<dbReference type="Proteomes" id="UP000053467">
    <property type="component" value="Unassembled WGS sequence"/>
</dbReference>
<evidence type="ECO:0000259" key="5">
    <source>
        <dbReference type="Pfam" id="PF07940"/>
    </source>
</evidence>
<protein>
    <submittedName>
        <fullName evidence="7">Uncharacterized protein</fullName>
    </submittedName>
</protein>
<dbReference type="GO" id="GO:0016829">
    <property type="term" value="F:lyase activity"/>
    <property type="evidence" value="ECO:0007669"/>
    <property type="project" value="UniProtKB-KW"/>
</dbReference>
<comment type="subcellular location">
    <subcellularLocation>
        <location evidence="1">Periplasm</location>
    </subcellularLocation>
</comment>
<name>A0A124G026_UNCT6</name>
<dbReference type="Pfam" id="PF07940">
    <property type="entry name" value="Hepar_II_III_C"/>
    <property type="match status" value="1"/>
</dbReference>
<keyword evidence="4" id="KW-0456">Lyase</keyword>
<dbReference type="Gene3D" id="2.70.98.70">
    <property type="match status" value="1"/>
</dbReference>
<dbReference type="InterPro" id="IPR031680">
    <property type="entry name" value="Hepar_II_III_N"/>
</dbReference>
<accession>A0A124G026</accession>
<gene>
    <name evidence="7" type="ORF">XE03_1679</name>
</gene>
<dbReference type="SUPFAM" id="SSF48230">
    <property type="entry name" value="Chondroitin AC/alginate lyase"/>
    <property type="match status" value="1"/>
</dbReference>
<dbReference type="InterPro" id="IPR012480">
    <property type="entry name" value="Hepar_II_III_C"/>
</dbReference>
<dbReference type="PATRIC" id="fig|1635277.3.peg.1118"/>
<dbReference type="GO" id="GO:0042597">
    <property type="term" value="C:periplasmic space"/>
    <property type="evidence" value="ECO:0007669"/>
    <property type="project" value="UniProtKB-SubCell"/>
</dbReference>
<keyword evidence="2" id="KW-0732">Signal</keyword>
<comment type="caution">
    <text evidence="7">The sequence shown here is derived from an EMBL/GenBank/DDBJ whole genome shotgun (WGS) entry which is preliminary data.</text>
</comment>
<dbReference type="PANTHER" id="PTHR39210">
    <property type="entry name" value="HEPARIN-SULFATE LYASE"/>
    <property type="match status" value="1"/>
</dbReference>
<evidence type="ECO:0000256" key="1">
    <source>
        <dbReference type="ARBA" id="ARBA00004418"/>
    </source>
</evidence>
<proteinExistence type="predicted"/>
<reference evidence="8" key="1">
    <citation type="journal article" date="2015" name="MBio">
        <title>Genome-Resolved Metagenomic Analysis Reveals Roles for Candidate Phyla and Other Microbial Community Members in Biogeochemical Transformations in Oil Reservoirs.</title>
        <authorList>
            <person name="Hu P."/>
            <person name="Tom L."/>
            <person name="Singh A."/>
            <person name="Thomas B.C."/>
            <person name="Baker B.J."/>
            <person name="Piceno Y.M."/>
            <person name="Andersen G.L."/>
            <person name="Banfield J.F."/>
        </authorList>
    </citation>
    <scope>NUCLEOTIDE SEQUENCE [LARGE SCALE GENOMIC DNA]</scope>
</reference>
<dbReference type="PANTHER" id="PTHR39210:SF1">
    <property type="entry name" value="HEPARIN-SULFATE LYASE"/>
    <property type="match status" value="1"/>
</dbReference>
<evidence type="ECO:0000259" key="6">
    <source>
        <dbReference type="Pfam" id="PF16889"/>
    </source>
</evidence>
<sequence length="680" mass="80058">MEIENKISDLKINFKKATKLPPKILIKKVYRKIDNKIYYFIRAKKITKNPIDIDSNIFENFEPNINSLLNINNKREHYIQELKNSGKEGQIIKQADRICNHIFNLLGSGDINLGKDIQWNEDFKTGFIWENKFYKNIKTVNLQNDADVKVPWELSRFQHIPTLGQAYLLTNNVKYALEFKNQIENWISKNPIEMSVNWTCTMEVAIRACNWIIGYYFFKDYLKNQKKNKINQEFWIEYHKALYLHGKFIFDNLENTSHYNSNHYLSDLAGLIWLGLYFKNFKYDQEDAQNNPKIWLDFGLKEFEQEMNNQINSDGVDYEASTAYHCLVTELFLFTSILCSKNNIAFTKEYKDKLEKMIEFIMDITKPDGHIPLIGDMDSGRFIILSDYGDLDKRDFRHLVALGGEYFKRNDFKYYSPNHNCPVSLWCFGKTPQIKIKTNEKPNLNLASKAYKDSGYYILRNDKIYIIIKCGPNGMNGNGGHTHNDQLSFELNISGIDFVIDPGTYVYTADYRLRNLFRSTSMHNTLQVANLEQNNFEEKELFGINNETNAQLLDFNYNYFKGRHYGFMEKAGIIAEREVKLEDNKIIINDFIIKIPGSLDYKKYMRFHLDREVKIEPQADCLILTNLTNEKIKLKLFNLQKSEYNIEKSWMAKEYGLREETRVINCEIKDSVINTIIEII</sequence>
<evidence type="ECO:0000313" key="8">
    <source>
        <dbReference type="Proteomes" id="UP000053467"/>
    </source>
</evidence>
<keyword evidence="3" id="KW-0574">Periplasm</keyword>
<dbReference type="InterPro" id="IPR008929">
    <property type="entry name" value="Chondroitin_lyas"/>
</dbReference>
<evidence type="ECO:0000256" key="4">
    <source>
        <dbReference type="ARBA" id="ARBA00023239"/>
    </source>
</evidence>
<feature type="domain" description="Heparinase II/III-like C-terminal" evidence="5">
    <location>
        <begin position="447"/>
        <end position="661"/>
    </location>
</feature>
<evidence type="ECO:0000313" key="7">
    <source>
        <dbReference type="EMBL" id="KUK86185.1"/>
    </source>
</evidence>
<feature type="domain" description="Heparin-sulfate lyase N-terminal" evidence="6">
    <location>
        <begin position="76"/>
        <end position="377"/>
    </location>
</feature>
<evidence type="ECO:0000256" key="3">
    <source>
        <dbReference type="ARBA" id="ARBA00022764"/>
    </source>
</evidence>